<accession>A0ACC0AZL0</accession>
<comment type="caution">
    <text evidence="1">The sequence shown here is derived from an EMBL/GenBank/DDBJ whole genome shotgun (WGS) entry which is preliminary data.</text>
</comment>
<sequence>MILLRSPALHMRYSHRDLPSKATNFLFSWAITTFIPHIQSPVESLPSGNTQNFIAYEKDNPLNILAQLQENGFLRKPEISSKIISTCAKVGSYSLGVQMHAHVIKVGFSSNVYVFSALVDMYGKCGVILLAHRLFDEMPQRNSVTWNSLISGYLDTLFPAAAIGLFIEMQSAGMSLSEYSISAALGGCAQLQDAGLGSQVHALSLKLGFTFNVVVGTGLIDMYSKCFKVEASRRVFNGMTEKNIRSWTSMISGYAQNELPAEAMMILREMLRLGVKANYVTYTSLLSSFCCPEDLDNCREIHSLIVREGFESNSYVMVSLLTVYSECSCGLDDFHNICSTITEWDQISWNAVIAGYSNLGEGEEALIWFSNMRQAGFILDVFTYVSVLKAVGIITALKGGKQIHNLVLKAGYASNICVQNGLVSMYAKCGDLTDAHEVFLSMDERDLVSWNSLLTGYAYHGYGKEAVKLFEEMRKSGVKPNLTTFLSVLSACSHFGLLDKGLEYFELMKNDHSLPPPNTEHYACVVDLYGRAGCLQEAEAFINNMPIKPGPTVFKALLSAAQVHGNKEIAVQSARRLVELCPNDPATYIVLANVLATEGNWNDAANVRKLMCDRGVRKKPGSSWV</sequence>
<reference evidence="2" key="1">
    <citation type="journal article" date="2023" name="Nat. Plants">
        <title>Single-cell RNA sequencing provides a high-resolution roadmap for understanding the multicellular compartmentation of specialized metabolism.</title>
        <authorList>
            <person name="Sun S."/>
            <person name="Shen X."/>
            <person name="Li Y."/>
            <person name="Li Y."/>
            <person name="Wang S."/>
            <person name="Li R."/>
            <person name="Zhang H."/>
            <person name="Shen G."/>
            <person name="Guo B."/>
            <person name="Wei J."/>
            <person name="Xu J."/>
            <person name="St-Pierre B."/>
            <person name="Chen S."/>
            <person name="Sun C."/>
        </authorList>
    </citation>
    <scope>NUCLEOTIDE SEQUENCE [LARGE SCALE GENOMIC DNA]</scope>
</reference>
<keyword evidence="2" id="KW-1185">Reference proteome</keyword>
<name>A0ACC0AZL0_CATRO</name>
<protein>
    <submittedName>
        <fullName evidence="1">Uncharacterized protein</fullName>
    </submittedName>
</protein>
<evidence type="ECO:0000313" key="1">
    <source>
        <dbReference type="EMBL" id="KAI5665974.1"/>
    </source>
</evidence>
<organism evidence="1 2">
    <name type="scientific">Catharanthus roseus</name>
    <name type="common">Madagascar periwinkle</name>
    <name type="synonym">Vinca rosea</name>
    <dbReference type="NCBI Taxonomy" id="4058"/>
    <lineage>
        <taxon>Eukaryota</taxon>
        <taxon>Viridiplantae</taxon>
        <taxon>Streptophyta</taxon>
        <taxon>Embryophyta</taxon>
        <taxon>Tracheophyta</taxon>
        <taxon>Spermatophyta</taxon>
        <taxon>Magnoliopsida</taxon>
        <taxon>eudicotyledons</taxon>
        <taxon>Gunneridae</taxon>
        <taxon>Pentapetalae</taxon>
        <taxon>asterids</taxon>
        <taxon>lamiids</taxon>
        <taxon>Gentianales</taxon>
        <taxon>Apocynaceae</taxon>
        <taxon>Rauvolfioideae</taxon>
        <taxon>Vinceae</taxon>
        <taxon>Catharanthinae</taxon>
        <taxon>Catharanthus</taxon>
    </lineage>
</organism>
<proteinExistence type="predicted"/>
<evidence type="ECO:0000313" key="2">
    <source>
        <dbReference type="Proteomes" id="UP001060085"/>
    </source>
</evidence>
<dbReference type="Proteomes" id="UP001060085">
    <property type="component" value="Linkage Group LG04"/>
</dbReference>
<dbReference type="EMBL" id="CM044704">
    <property type="protein sequence ID" value="KAI5665974.1"/>
    <property type="molecule type" value="Genomic_DNA"/>
</dbReference>
<gene>
    <name evidence="1" type="ORF">M9H77_15827</name>
</gene>